<proteinExistence type="predicted"/>
<name>A0A3S4KXI2_ECOLX</name>
<organism evidence="2 3">
    <name type="scientific">Escherichia coli</name>
    <dbReference type="NCBI Taxonomy" id="562"/>
    <lineage>
        <taxon>Bacteria</taxon>
        <taxon>Pseudomonadati</taxon>
        <taxon>Pseudomonadota</taxon>
        <taxon>Gammaproteobacteria</taxon>
        <taxon>Enterobacterales</taxon>
        <taxon>Enterobacteriaceae</taxon>
        <taxon>Escherichia</taxon>
    </lineage>
</organism>
<feature type="transmembrane region" description="Helical" evidence="1">
    <location>
        <begin position="163"/>
        <end position="181"/>
    </location>
</feature>
<accession>A0A3S4KXI2</accession>
<sequence>MLMTLPALKHILPHGKLTTKIRSIGVNNSNQRRAGVIQKQVGAAVFFERMAVPNDWANVCLRVMLDAAQEAGVLFEPIRQTNTELQLPSELIFLADKAMLREKRYVWGKSLRLLLRKSCILSENTPIVPLTGILSLMVIYGWILQRERFLSIALVLKVIRRSFFRINQMIAGFVLYGTWMISSD</sequence>
<keyword evidence="1" id="KW-1133">Transmembrane helix</keyword>
<gene>
    <name evidence="2" type="ORF">NCTC9702_05419</name>
</gene>
<reference evidence="2 3" key="1">
    <citation type="submission" date="2018-12" db="EMBL/GenBank/DDBJ databases">
        <authorList>
            <consortium name="Pathogen Informatics"/>
        </authorList>
    </citation>
    <scope>NUCLEOTIDE SEQUENCE [LARGE SCALE GENOMIC DNA]</scope>
    <source>
        <strain evidence="2 3">NCTC9702</strain>
    </source>
</reference>
<dbReference type="AlphaFoldDB" id="A0A3S4KXI2"/>
<dbReference type="EMBL" id="LR134246">
    <property type="protein sequence ID" value="VED38067.1"/>
    <property type="molecule type" value="Genomic_DNA"/>
</dbReference>
<keyword evidence="1" id="KW-0472">Membrane</keyword>
<evidence type="ECO:0000313" key="2">
    <source>
        <dbReference type="EMBL" id="VED38067.1"/>
    </source>
</evidence>
<dbReference type="Proteomes" id="UP000277930">
    <property type="component" value="Chromosome 1"/>
</dbReference>
<keyword evidence="1" id="KW-0812">Transmembrane</keyword>
<feature type="transmembrane region" description="Helical" evidence="1">
    <location>
        <begin position="126"/>
        <end position="143"/>
    </location>
</feature>
<evidence type="ECO:0000313" key="3">
    <source>
        <dbReference type="Proteomes" id="UP000277930"/>
    </source>
</evidence>
<protein>
    <submittedName>
        <fullName evidence="2">Putative type VI secretion protein</fullName>
    </submittedName>
</protein>
<evidence type="ECO:0000256" key="1">
    <source>
        <dbReference type="SAM" id="Phobius"/>
    </source>
</evidence>